<reference evidence="1 2" key="1">
    <citation type="submission" date="2013-12" db="EMBL/GenBank/DDBJ databases">
        <title>Annotated genome of Streptomyces scopuliridis.</title>
        <authorList>
            <person name="Olson J.B."/>
        </authorList>
    </citation>
    <scope>NUCLEOTIDE SEQUENCE [LARGE SCALE GENOMIC DNA]</scope>
    <source>
        <strain evidence="1 2">RB72</strain>
    </source>
</reference>
<dbReference type="EMBL" id="AZSP01000386">
    <property type="protein sequence ID" value="PVE04577.1"/>
    <property type="molecule type" value="Genomic_DNA"/>
</dbReference>
<organism evidence="1 2">
    <name type="scientific">Streptomyces scopuliridis RB72</name>
    <dbReference type="NCBI Taxonomy" id="1440053"/>
    <lineage>
        <taxon>Bacteria</taxon>
        <taxon>Bacillati</taxon>
        <taxon>Actinomycetota</taxon>
        <taxon>Actinomycetes</taxon>
        <taxon>Kitasatosporales</taxon>
        <taxon>Streptomycetaceae</taxon>
        <taxon>Streptomyces</taxon>
    </lineage>
</organism>
<evidence type="ECO:0000313" key="2">
    <source>
        <dbReference type="Proteomes" id="UP000245992"/>
    </source>
</evidence>
<protein>
    <submittedName>
        <fullName evidence="1">Uncharacterized protein</fullName>
    </submittedName>
</protein>
<evidence type="ECO:0000313" key="1">
    <source>
        <dbReference type="EMBL" id="PVE04577.1"/>
    </source>
</evidence>
<keyword evidence="2" id="KW-1185">Reference proteome</keyword>
<dbReference type="Proteomes" id="UP000245992">
    <property type="component" value="Unassembled WGS sequence"/>
</dbReference>
<proteinExistence type="predicted"/>
<name>A0A2T7SNT3_9ACTN</name>
<gene>
    <name evidence="1" type="ORF">Y717_11220</name>
</gene>
<dbReference type="AlphaFoldDB" id="A0A2T7SNT3"/>
<comment type="caution">
    <text evidence="1">The sequence shown here is derived from an EMBL/GenBank/DDBJ whole genome shotgun (WGS) entry which is preliminary data.</text>
</comment>
<accession>A0A2T7SNT3</accession>
<sequence>MFVQFLPALLLSLMLPEQDVAGLSHGRQNLVNFLSMYGR</sequence>